<comment type="caution">
    <text evidence="4">The sequence shown here is derived from an EMBL/GenBank/DDBJ whole genome shotgun (WGS) entry which is preliminary data.</text>
</comment>
<dbReference type="Pfam" id="PF04851">
    <property type="entry name" value="ResIII"/>
    <property type="match status" value="1"/>
</dbReference>
<dbReference type="EMBL" id="DXFQ01000100">
    <property type="protein sequence ID" value="HIX20086.1"/>
    <property type="molecule type" value="Genomic_DNA"/>
</dbReference>
<dbReference type="Pfam" id="PF00271">
    <property type="entry name" value="Helicase_C"/>
    <property type="match status" value="1"/>
</dbReference>
<dbReference type="GO" id="GO:0006304">
    <property type="term" value="P:DNA modification"/>
    <property type="evidence" value="ECO:0007669"/>
    <property type="project" value="InterPro"/>
</dbReference>
<dbReference type="CDD" id="cd18032">
    <property type="entry name" value="DEXHc_RE_I_III_res"/>
    <property type="match status" value="1"/>
</dbReference>
<reference evidence="4" key="2">
    <citation type="submission" date="2021-04" db="EMBL/GenBank/DDBJ databases">
        <authorList>
            <person name="Gilroy R."/>
        </authorList>
    </citation>
    <scope>NUCLEOTIDE SEQUENCE</scope>
    <source>
        <strain evidence="4">14975</strain>
    </source>
</reference>
<dbReference type="InterPro" id="IPR006935">
    <property type="entry name" value="Helicase/UvrB_N"/>
</dbReference>
<name>A0A9D1VBH9_9BACT</name>
<dbReference type="Proteomes" id="UP000823964">
    <property type="component" value="Unassembled WGS sequence"/>
</dbReference>
<feature type="domain" description="Helicase C-terminal" evidence="3">
    <location>
        <begin position="483"/>
        <end position="643"/>
    </location>
</feature>
<keyword evidence="4" id="KW-0255">Endonuclease</keyword>
<accession>A0A9D1VBH9</accession>
<dbReference type="InterPro" id="IPR050742">
    <property type="entry name" value="Helicase_Restrict-Modif_Enz"/>
</dbReference>
<gene>
    <name evidence="4" type="primary">hsdR</name>
    <name evidence="4" type="ORF">H9862_05720</name>
</gene>
<reference evidence="4" key="1">
    <citation type="journal article" date="2021" name="PeerJ">
        <title>Extensive microbial diversity within the chicken gut microbiome revealed by metagenomics and culture.</title>
        <authorList>
            <person name="Gilroy R."/>
            <person name="Ravi A."/>
            <person name="Getino M."/>
            <person name="Pursley I."/>
            <person name="Horton D.L."/>
            <person name="Alikhan N.F."/>
            <person name="Baker D."/>
            <person name="Gharbi K."/>
            <person name="Hall N."/>
            <person name="Watson M."/>
            <person name="Adriaenssens E.M."/>
            <person name="Foster-Nyarko E."/>
            <person name="Jarju S."/>
            <person name="Secka A."/>
            <person name="Antonio M."/>
            <person name="Oren A."/>
            <person name="Chaudhuri R.R."/>
            <person name="La Ragione R."/>
            <person name="Hildebrand F."/>
            <person name="Pallen M.J."/>
        </authorList>
    </citation>
    <scope>NUCLEOTIDE SEQUENCE</scope>
    <source>
        <strain evidence="4">14975</strain>
    </source>
</reference>
<dbReference type="NCBIfam" id="NF008521">
    <property type="entry name" value="PRK11448.1"/>
    <property type="match status" value="1"/>
</dbReference>
<feature type="compositionally biased region" description="Polar residues" evidence="1">
    <location>
        <begin position="1"/>
        <end position="13"/>
    </location>
</feature>
<dbReference type="InterPro" id="IPR014001">
    <property type="entry name" value="Helicase_ATP-bd"/>
</dbReference>
<dbReference type="SMART" id="SM00487">
    <property type="entry name" value="DEXDc"/>
    <property type="match status" value="1"/>
</dbReference>
<dbReference type="PROSITE" id="PS51192">
    <property type="entry name" value="HELICASE_ATP_BIND_1"/>
    <property type="match status" value="1"/>
</dbReference>
<dbReference type="Gene3D" id="3.90.1570.30">
    <property type="match status" value="1"/>
</dbReference>
<dbReference type="GO" id="GO:0005829">
    <property type="term" value="C:cytosol"/>
    <property type="evidence" value="ECO:0007669"/>
    <property type="project" value="TreeGrafter"/>
</dbReference>
<evidence type="ECO:0000259" key="2">
    <source>
        <dbReference type="PROSITE" id="PS51192"/>
    </source>
</evidence>
<feature type="region of interest" description="Disordered" evidence="1">
    <location>
        <begin position="1"/>
        <end position="21"/>
    </location>
</feature>
<dbReference type="PROSITE" id="PS51194">
    <property type="entry name" value="HELICASE_CTER"/>
    <property type="match status" value="1"/>
</dbReference>
<sequence>MNTNPDTPGSDTPSAPGELSEKQTRALIDSQLRQVGWEADTAQLRYALGARPSPGRNIAIAEWPVNSDIVSGGFADYALFIGEQLVGLIEAKKWGKDITAELDYQGREYARSLRPEDLKYSSGSWGEYRVPFIFSTNGRAYSEQLRTHSGIWWLDLRRDSNTPDALHGWMSPEGLLHKLSENIADKNQRLETLSRDLLTDPAGLNLRPYQLKAINAAEQAIIDGRRNILLAMATGTGKTRTVLGMIYRFLKSERFRRILFLVDRTELGEQALDVFREVRLEDLLTLDAIYNIKGLSETLAERETRIHISTVQGLVKRLLYAADDERKPAVSDYDLIIVDEAHRGYILDKEMSQAELFFSDQRDYQSKYRSVIDYFDAVKIGLTATPALHTTQIFGAPVFIYSYAEAVLDGYLVDHDAPHLITTKLSRDGIRFAPGEDVSGYYAGEEVRHWEIADEINYDVDQFNRRVITEAFNREVLREVARDIDPEASKTQGKTLIFAVNDKHADLIVNILRDIYAPQGVDSRAILKITGSVANGSRERIREAIRRFKNEEYPSIVVTVDLLTTGVDVPSITKLVFLRRVKSRILFEQMKGRATRLCPEINKDHFDIYDCVGVCEAMQQVDTMQPIGASPGHSFTELIDGLNTLSDPELISEHISHIIVKLRRKILRVTEAERRSFNSHFADHTEGSHPAAFIESLRNQPPREAKETLLSHRPLFVWLDQVHLRGVPTLISDKPDGELRHSRGFGSGTMGAEDYLQAFTRFIRENRDKITALNLICTKPADLTRQALKSLERELARAGYTEQQLNTALSQLSNADIAADIISIIRQQAMGIPLQNHRERISLAIAKLRQAHNFSKTELNWLERIEKYLINESVLTRGTFDEEQRFRQNGGFRRLNQIFDGKLDALITELNQYLYHSERTA</sequence>
<evidence type="ECO:0000259" key="3">
    <source>
        <dbReference type="PROSITE" id="PS51194"/>
    </source>
</evidence>
<feature type="domain" description="Helicase ATP-binding" evidence="2">
    <location>
        <begin position="219"/>
        <end position="404"/>
    </location>
</feature>
<dbReference type="PANTHER" id="PTHR47396:SF1">
    <property type="entry name" value="ATP-DEPENDENT HELICASE IRC3-RELATED"/>
    <property type="match status" value="1"/>
</dbReference>
<dbReference type="SUPFAM" id="SSF52540">
    <property type="entry name" value="P-loop containing nucleoside triphosphate hydrolases"/>
    <property type="match status" value="1"/>
</dbReference>
<keyword evidence="4" id="KW-0378">Hydrolase</keyword>
<dbReference type="Gene3D" id="3.40.50.300">
    <property type="entry name" value="P-loop containing nucleotide triphosphate hydrolases"/>
    <property type="match status" value="2"/>
</dbReference>
<dbReference type="GO" id="GO:0005524">
    <property type="term" value="F:ATP binding"/>
    <property type="evidence" value="ECO:0007669"/>
    <property type="project" value="InterPro"/>
</dbReference>
<protein>
    <submittedName>
        <fullName evidence="4">Type I restriction-modification system endonuclease</fullName>
        <ecNumber evidence="4">3.1.21.3</ecNumber>
    </submittedName>
</protein>
<dbReference type="GO" id="GO:0003677">
    <property type="term" value="F:DNA binding"/>
    <property type="evidence" value="ECO:0007669"/>
    <property type="project" value="InterPro"/>
</dbReference>
<dbReference type="Pfam" id="PF08463">
    <property type="entry name" value="EcoEI_R_C"/>
    <property type="match status" value="1"/>
</dbReference>
<dbReference type="InterPro" id="IPR001650">
    <property type="entry name" value="Helicase_C-like"/>
</dbReference>
<organism evidence="4 5">
    <name type="scientific">Candidatus Akkermansia intestinigallinarum</name>
    <dbReference type="NCBI Taxonomy" id="2838431"/>
    <lineage>
        <taxon>Bacteria</taxon>
        <taxon>Pseudomonadati</taxon>
        <taxon>Verrucomicrobiota</taxon>
        <taxon>Verrucomicrobiia</taxon>
        <taxon>Verrucomicrobiales</taxon>
        <taxon>Akkermansiaceae</taxon>
        <taxon>Akkermansia</taxon>
    </lineage>
</organism>
<dbReference type="InterPro" id="IPR027417">
    <property type="entry name" value="P-loop_NTPase"/>
</dbReference>
<evidence type="ECO:0000256" key="1">
    <source>
        <dbReference type="SAM" id="MobiDB-lite"/>
    </source>
</evidence>
<dbReference type="CDD" id="cd18799">
    <property type="entry name" value="SF2_C_EcoAI-like"/>
    <property type="match status" value="1"/>
</dbReference>
<dbReference type="PANTHER" id="PTHR47396">
    <property type="entry name" value="TYPE I RESTRICTION ENZYME ECOKI R PROTEIN"/>
    <property type="match status" value="1"/>
</dbReference>
<dbReference type="GO" id="GO:0009035">
    <property type="term" value="F:type I site-specific deoxyribonuclease activity"/>
    <property type="evidence" value="ECO:0007669"/>
    <property type="project" value="UniProtKB-EC"/>
</dbReference>
<dbReference type="AlphaFoldDB" id="A0A9D1VBH9"/>
<dbReference type="EC" id="3.1.21.3" evidence="4"/>
<dbReference type="SMART" id="SM00490">
    <property type="entry name" value="HELICc"/>
    <property type="match status" value="1"/>
</dbReference>
<proteinExistence type="predicted"/>
<dbReference type="InterPro" id="IPR013670">
    <property type="entry name" value="EcoEI_R_C_dom"/>
</dbReference>
<evidence type="ECO:0000313" key="5">
    <source>
        <dbReference type="Proteomes" id="UP000823964"/>
    </source>
</evidence>
<evidence type="ECO:0000313" key="4">
    <source>
        <dbReference type="EMBL" id="HIX20086.1"/>
    </source>
</evidence>
<keyword evidence="4" id="KW-0540">Nuclease</keyword>